<evidence type="ECO:0000313" key="3">
    <source>
        <dbReference type="Proteomes" id="UP000199647"/>
    </source>
</evidence>
<keyword evidence="1" id="KW-0472">Membrane</keyword>
<feature type="transmembrane region" description="Helical" evidence="1">
    <location>
        <begin position="124"/>
        <end position="151"/>
    </location>
</feature>
<keyword evidence="1" id="KW-1133">Transmembrane helix</keyword>
<organism evidence="2 3">
    <name type="scientific">Faunimonas pinastri</name>
    <dbReference type="NCBI Taxonomy" id="1855383"/>
    <lineage>
        <taxon>Bacteria</taxon>
        <taxon>Pseudomonadati</taxon>
        <taxon>Pseudomonadota</taxon>
        <taxon>Alphaproteobacteria</taxon>
        <taxon>Hyphomicrobiales</taxon>
        <taxon>Afifellaceae</taxon>
        <taxon>Faunimonas</taxon>
    </lineage>
</organism>
<feature type="transmembrane region" description="Helical" evidence="1">
    <location>
        <begin position="171"/>
        <end position="190"/>
    </location>
</feature>
<dbReference type="AlphaFoldDB" id="A0A1H9HFH4"/>
<keyword evidence="3" id="KW-1185">Reference proteome</keyword>
<dbReference type="EMBL" id="FOFG01000006">
    <property type="protein sequence ID" value="SEQ61089.1"/>
    <property type="molecule type" value="Genomic_DNA"/>
</dbReference>
<gene>
    <name evidence="2" type="ORF">SAMN05216548_10625</name>
</gene>
<protein>
    <submittedName>
        <fullName evidence="2">Uncharacterized protein</fullName>
    </submittedName>
</protein>
<dbReference type="STRING" id="1855383.SAMN05216548_10625"/>
<name>A0A1H9HFH4_9HYPH</name>
<proteinExistence type="predicted"/>
<accession>A0A1H9HFH4</accession>
<evidence type="ECO:0000256" key="1">
    <source>
        <dbReference type="SAM" id="Phobius"/>
    </source>
</evidence>
<reference evidence="2 3" key="1">
    <citation type="submission" date="2016-10" db="EMBL/GenBank/DDBJ databases">
        <authorList>
            <person name="de Groot N.N."/>
        </authorList>
    </citation>
    <scope>NUCLEOTIDE SEQUENCE [LARGE SCALE GENOMIC DNA]</scope>
    <source>
        <strain evidence="2 3">A52C2</strain>
    </source>
</reference>
<evidence type="ECO:0000313" key="2">
    <source>
        <dbReference type="EMBL" id="SEQ61089.1"/>
    </source>
</evidence>
<dbReference type="OrthoDB" id="9811204at2"/>
<feature type="transmembrane region" description="Helical" evidence="1">
    <location>
        <begin position="36"/>
        <end position="56"/>
    </location>
</feature>
<dbReference type="Proteomes" id="UP000199647">
    <property type="component" value="Unassembled WGS sequence"/>
</dbReference>
<sequence length="194" mass="21044">MKTHARTLQNEIAGAWAVMNGRPEGLGRMDLSASGFWQSFLALVPILPFVILQFLGQWKLGTTLDPTPQPLGVGDIAEQLIETTIEWFVFPVVFASMARPFRLTAGFVPFIVARNWSTVITGAIFALPYALYGAGLIGPTFLPFLVLIAFGTTLRFSYLLTRVTLGVGPGVAIPIVILDVLVGVVSELLIDKIL</sequence>
<dbReference type="RefSeq" id="WP_092496402.1">
    <property type="nucleotide sequence ID" value="NZ_FOFG01000006.1"/>
</dbReference>
<keyword evidence="1" id="KW-0812">Transmembrane</keyword>